<dbReference type="Proteomes" id="UP000007875">
    <property type="component" value="Unassembled WGS sequence"/>
</dbReference>
<dbReference type="GeneTree" id="ENSGT00940000168250"/>
<comment type="subcellular location">
    <subcellularLocation>
        <location evidence="7">Cell membrane</location>
        <topology evidence="7">Multi-pass membrane protein</topology>
    </subcellularLocation>
    <subcellularLocation>
        <location evidence="1">Membrane</location>
        <topology evidence="1">Multi-pass membrane protein</topology>
    </subcellularLocation>
</comment>
<name>H2Z5I5_CIOSA</name>
<feature type="transmembrane region" description="Helical" evidence="7">
    <location>
        <begin position="398"/>
        <end position="418"/>
    </location>
</feature>
<evidence type="ECO:0000256" key="7">
    <source>
        <dbReference type="RuleBase" id="RU368066"/>
    </source>
</evidence>
<dbReference type="InParanoid" id="H2Z5I5"/>
<protein>
    <recommendedName>
        <fullName evidence="7">Choline transporter-like protein</fullName>
    </recommendedName>
</protein>
<keyword evidence="9" id="KW-1185">Reference proteome</keyword>
<comment type="similarity">
    <text evidence="2 7">Belongs to the CTL (choline transporter-like) family.</text>
</comment>
<evidence type="ECO:0000256" key="1">
    <source>
        <dbReference type="ARBA" id="ARBA00004141"/>
    </source>
</evidence>
<feature type="transmembrane region" description="Helical" evidence="7">
    <location>
        <begin position="274"/>
        <end position="293"/>
    </location>
</feature>
<evidence type="ECO:0000256" key="5">
    <source>
        <dbReference type="ARBA" id="ARBA00023136"/>
    </source>
</evidence>
<evidence type="ECO:0000313" key="8">
    <source>
        <dbReference type="Ensembl" id="ENSCSAVP00000012847.1"/>
    </source>
</evidence>
<dbReference type="PANTHER" id="PTHR12385">
    <property type="entry name" value="CHOLINE TRANSPORTER-LIKE (SLC FAMILY 44)"/>
    <property type="match status" value="1"/>
</dbReference>
<organism evidence="8 9">
    <name type="scientific">Ciona savignyi</name>
    <name type="common">Pacific transparent sea squirt</name>
    <dbReference type="NCBI Taxonomy" id="51511"/>
    <lineage>
        <taxon>Eukaryota</taxon>
        <taxon>Metazoa</taxon>
        <taxon>Chordata</taxon>
        <taxon>Tunicata</taxon>
        <taxon>Ascidiacea</taxon>
        <taxon>Phlebobranchia</taxon>
        <taxon>Cionidae</taxon>
        <taxon>Ciona</taxon>
    </lineage>
</organism>
<dbReference type="GO" id="GO:0022857">
    <property type="term" value="F:transmembrane transporter activity"/>
    <property type="evidence" value="ECO:0007669"/>
    <property type="project" value="UniProtKB-UniRule"/>
</dbReference>
<dbReference type="STRING" id="51511.ENSCSAVP00000012847"/>
<evidence type="ECO:0000313" key="9">
    <source>
        <dbReference type="Proteomes" id="UP000007875"/>
    </source>
</evidence>
<dbReference type="AlphaFoldDB" id="H2Z5I5"/>
<dbReference type="Pfam" id="PF04515">
    <property type="entry name" value="Choline_transpo"/>
    <property type="match status" value="1"/>
</dbReference>
<feature type="transmembrane region" description="Helical" evidence="7">
    <location>
        <begin position="12"/>
        <end position="32"/>
    </location>
</feature>
<feature type="transmembrane region" description="Helical" evidence="7">
    <location>
        <begin position="365"/>
        <end position="386"/>
    </location>
</feature>
<proteinExistence type="inferred from homology"/>
<sequence length="592" mass="65800">RPEKSKRITDASFLIVLAICIAGMIYLAYFCFLNGRPLRYIYGSDSFGNVCGRDDNSRISGVELSGLDMSGNKLLLSLGLDSESGLKKSSLCVKSCPTGQMTCEQMLEANGYQLSADSLMRKRICGSSLKMGYFVDSDKRCLLVKENKVPIHQDILPEDTDILGEISQFLIKFTDTSVRCVLKHWKSMMCTCCMTAAICFVLVLLFQTIPRVTIILMLGTFTLTFAAVTGFLIYCTVVNWPAQETEPTPELKSVPEYDKYEVFKAFIIPLHIRLVIGAVLTGVITLAIVFSIVWNRKTIAFLIDLNIEVAAMIREIPTINFQPILTILFQVAIFVYFVSVLLFMLTTDTPAPDQDNMVINIASPVVRTLSLLAVHLISCLWLSAFVDGCHQAVVSGTMSWFIFYQATASTCSLCFPTIIPLLGIVGRSLGSITLASVVVPITRIPRSAFSLMGRILKPNMRIPLEHVLEPLSARAYIRIGMYGEGFIQAGTAGFTVLYSFAPKSMALLKKNRFYLHIGKFVACVFASLTAMLWIYFCLEIEPTKHIDVVATLVIPAFGLAYITASCFINFSHIIAETLFMCYCYDRQLNDES</sequence>
<keyword evidence="6" id="KW-0325">Glycoprotein</keyword>
<feature type="transmembrane region" description="Helical" evidence="7">
    <location>
        <begin position="188"/>
        <end position="206"/>
    </location>
</feature>
<dbReference type="OMA" id="CSLCFPT"/>
<feature type="transmembrane region" description="Helical" evidence="7">
    <location>
        <begin position="324"/>
        <end position="345"/>
    </location>
</feature>
<dbReference type="PANTHER" id="PTHR12385:SF14">
    <property type="entry name" value="CHOLINE TRANSPORTER-LIKE 2"/>
    <property type="match status" value="1"/>
</dbReference>
<reference evidence="8" key="2">
    <citation type="submission" date="2025-08" db="UniProtKB">
        <authorList>
            <consortium name="Ensembl"/>
        </authorList>
    </citation>
    <scope>IDENTIFICATION</scope>
</reference>
<reference evidence="8" key="3">
    <citation type="submission" date="2025-09" db="UniProtKB">
        <authorList>
            <consortium name="Ensembl"/>
        </authorList>
    </citation>
    <scope>IDENTIFICATION</scope>
</reference>
<keyword evidence="4 7" id="KW-1133">Transmembrane helix</keyword>
<evidence type="ECO:0000256" key="4">
    <source>
        <dbReference type="ARBA" id="ARBA00022989"/>
    </source>
</evidence>
<evidence type="ECO:0000256" key="6">
    <source>
        <dbReference type="ARBA" id="ARBA00023180"/>
    </source>
</evidence>
<evidence type="ECO:0000256" key="2">
    <source>
        <dbReference type="ARBA" id="ARBA00007168"/>
    </source>
</evidence>
<accession>H2Z5I5</accession>
<feature type="transmembrane region" description="Helical" evidence="7">
    <location>
        <begin position="513"/>
        <end position="536"/>
    </location>
</feature>
<dbReference type="GO" id="GO:0005886">
    <property type="term" value="C:plasma membrane"/>
    <property type="evidence" value="ECO:0007669"/>
    <property type="project" value="UniProtKB-SubCell"/>
</dbReference>
<comment type="function">
    <text evidence="7">Choline transporter.</text>
</comment>
<dbReference type="HOGENOM" id="CLU_461233_0_0_1"/>
<keyword evidence="3 7" id="KW-0812">Transmembrane</keyword>
<keyword evidence="5 7" id="KW-0472">Membrane</keyword>
<dbReference type="InterPro" id="IPR007603">
    <property type="entry name" value="Choline_transptr-like"/>
</dbReference>
<feature type="transmembrane region" description="Helical" evidence="7">
    <location>
        <begin position="548"/>
        <end position="570"/>
    </location>
</feature>
<evidence type="ECO:0000256" key="3">
    <source>
        <dbReference type="ARBA" id="ARBA00022692"/>
    </source>
</evidence>
<feature type="transmembrane region" description="Helical" evidence="7">
    <location>
        <begin position="212"/>
        <end position="234"/>
    </location>
</feature>
<dbReference type="eggNOG" id="KOG1362">
    <property type="taxonomic scope" value="Eukaryota"/>
</dbReference>
<reference evidence="9" key="1">
    <citation type="submission" date="2003-08" db="EMBL/GenBank/DDBJ databases">
        <authorList>
            <person name="Birren B."/>
            <person name="Nusbaum C."/>
            <person name="Abebe A."/>
            <person name="Abouelleil A."/>
            <person name="Adekoya E."/>
            <person name="Ait-zahra M."/>
            <person name="Allen N."/>
            <person name="Allen T."/>
            <person name="An P."/>
            <person name="Anderson M."/>
            <person name="Anderson S."/>
            <person name="Arachchi H."/>
            <person name="Armbruster J."/>
            <person name="Bachantsang P."/>
            <person name="Baldwin J."/>
            <person name="Barry A."/>
            <person name="Bayul T."/>
            <person name="Blitshsteyn B."/>
            <person name="Bloom T."/>
            <person name="Blye J."/>
            <person name="Boguslavskiy L."/>
            <person name="Borowsky M."/>
            <person name="Boukhgalter B."/>
            <person name="Brunache A."/>
            <person name="Butler J."/>
            <person name="Calixte N."/>
            <person name="Calvo S."/>
            <person name="Camarata J."/>
            <person name="Campo K."/>
            <person name="Chang J."/>
            <person name="Cheshatsang Y."/>
            <person name="Citroen M."/>
            <person name="Collymore A."/>
            <person name="Considine T."/>
            <person name="Cook A."/>
            <person name="Cooke P."/>
            <person name="Corum B."/>
            <person name="Cuomo C."/>
            <person name="David R."/>
            <person name="Dawoe T."/>
            <person name="Degray S."/>
            <person name="Dodge S."/>
            <person name="Dooley K."/>
            <person name="Dorje P."/>
            <person name="Dorjee K."/>
            <person name="Dorris L."/>
            <person name="Duffey N."/>
            <person name="Dupes A."/>
            <person name="Elkins T."/>
            <person name="Engels R."/>
            <person name="Erickson J."/>
            <person name="Farina A."/>
            <person name="Faro S."/>
            <person name="Ferreira P."/>
            <person name="Fischer H."/>
            <person name="Fitzgerald M."/>
            <person name="Foley K."/>
            <person name="Gage D."/>
            <person name="Galagan J."/>
            <person name="Gearin G."/>
            <person name="Gnerre S."/>
            <person name="Gnirke A."/>
            <person name="Goyette A."/>
            <person name="Graham J."/>
            <person name="Grandbois E."/>
            <person name="Gyaltsen K."/>
            <person name="Hafez N."/>
            <person name="Hagopian D."/>
            <person name="Hagos B."/>
            <person name="Hall J."/>
            <person name="Hatcher B."/>
            <person name="Heller A."/>
            <person name="Higgins H."/>
            <person name="Honan T."/>
            <person name="Horn A."/>
            <person name="Houde N."/>
            <person name="Hughes L."/>
            <person name="Hulme W."/>
            <person name="Husby E."/>
            <person name="Iliev I."/>
            <person name="Jaffe D."/>
            <person name="Jones C."/>
            <person name="Kamal M."/>
            <person name="Kamat A."/>
            <person name="Kamvysselis M."/>
            <person name="Karlsson E."/>
            <person name="Kells C."/>
            <person name="Kieu A."/>
            <person name="Kisner P."/>
            <person name="Kodira C."/>
            <person name="Kulbokas E."/>
            <person name="Labutti K."/>
            <person name="Lama D."/>
            <person name="Landers T."/>
            <person name="Leger J."/>
            <person name="Levine S."/>
            <person name="Lewis D."/>
            <person name="Lewis T."/>
            <person name="Lindblad-toh K."/>
            <person name="Liu X."/>
            <person name="Lokyitsang T."/>
            <person name="Lokyitsang Y."/>
            <person name="Lucien O."/>
            <person name="Lui A."/>
            <person name="Ma L.J."/>
            <person name="Mabbitt R."/>
            <person name="Macdonald J."/>
            <person name="Maclean C."/>
            <person name="Major J."/>
            <person name="Manning J."/>
            <person name="Marabella R."/>
            <person name="Maru K."/>
            <person name="Matthews C."/>
            <person name="Mauceli E."/>
            <person name="Mccarthy M."/>
            <person name="Mcdonough S."/>
            <person name="Mcghee T."/>
            <person name="Meldrim J."/>
            <person name="Meneus L."/>
            <person name="Mesirov J."/>
            <person name="Mihalev A."/>
            <person name="Mihova T."/>
            <person name="Mikkelsen T."/>
            <person name="Mlenga V."/>
            <person name="Moru K."/>
            <person name="Mozes J."/>
            <person name="Mulrain L."/>
            <person name="Munson G."/>
            <person name="Naylor J."/>
            <person name="Newes C."/>
            <person name="Nguyen C."/>
            <person name="Nguyen N."/>
            <person name="Nguyen T."/>
            <person name="Nicol R."/>
            <person name="Nielsen C."/>
            <person name="Nizzari M."/>
            <person name="Norbu C."/>
            <person name="Norbu N."/>
            <person name="O'donnell P."/>
            <person name="Okoawo O."/>
            <person name="O'leary S."/>
            <person name="Omotosho B."/>
            <person name="O'neill K."/>
            <person name="Osman S."/>
            <person name="Parker S."/>
            <person name="Perrin D."/>
            <person name="Phunkhang P."/>
            <person name="Piqani B."/>
            <person name="Purcell S."/>
            <person name="Rachupka T."/>
            <person name="Ramasamy U."/>
            <person name="Rameau R."/>
            <person name="Ray V."/>
            <person name="Raymond C."/>
            <person name="Retta R."/>
            <person name="Richardson S."/>
            <person name="Rise C."/>
            <person name="Rodriguez J."/>
            <person name="Rogers J."/>
            <person name="Rogov P."/>
            <person name="Rutman M."/>
            <person name="Schupbach R."/>
            <person name="Seaman C."/>
            <person name="Settipalli S."/>
            <person name="Sharpe T."/>
            <person name="Sheridan J."/>
            <person name="Sherpa N."/>
            <person name="Shi J."/>
            <person name="Smirnov S."/>
            <person name="Smith C."/>
            <person name="Sougnez C."/>
            <person name="Spencer B."/>
            <person name="Stalker J."/>
            <person name="Stange-thomann N."/>
            <person name="Stavropoulos S."/>
            <person name="Stetson K."/>
            <person name="Stone C."/>
            <person name="Stone S."/>
            <person name="Stubbs M."/>
            <person name="Talamas J."/>
            <person name="Tchuinga P."/>
            <person name="Tenzing P."/>
            <person name="Tesfaye S."/>
            <person name="Theodore J."/>
            <person name="Thoulutsang Y."/>
            <person name="Topham K."/>
            <person name="Towey S."/>
            <person name="Tsamla T."/>
            <person name="Tsomo N."/>
            <person name="Vallee D."/>
            <person name="Vassiliev H."/>
            <person name="Venkataraman V."/>
            <person name="Vinson J."/>
            <person name="Vo A."/>
            <person name="Wade C."/>
            <person name="Wang S."/>
            <person name="Wangchuk T."/>
            <person name="Wangdi T."/>
            <person name="Whittaker C."/>
            <person name="Wilkinson J."/>
            <person name="Wu Y."/>
            <person name="Wyman D."/>
            <person name="Yadav S."/>
            <person name="Yang S."/>
            <person name="Yang X."/>
            <person name="Yeager S."/>
            <person name="Yee E."/>
            <person name="Young G."/>
            <person name="Zainoun J."/>
            <person name="Zembeck L."/>
            <person name="Zimmer A."/>
            <person name="Zody M."/>
            <person name="Lander E."/>
        </authorList>
    </citation>
    <scope>NUCLEOTIDE SEQUENCE [LARGE SCALE GENOMIC DNA]</scope>
</reference>
<dbReference type="Ensembl" id="ENSCSAVT00000012996.1">
    <property type="protein sequence ID" value="ENSCSAVP00000012847.1"/>
    <property type="gene ID" value="ENSCSAVG00000007541.1"/>
</dbReference>